<dbReference type="InterPro" id="IPR041492">
    <property type="entry name" value="HAD_2"/>
</dbReference>
<dbReference type="Pfam" id="PF13419">
    <property type="entry name" value="HAD_2"/>
    <property type="match status" value="1"/>
</dbReference>
<dbReference type="InterPro" id="IPR006439">
    <property type="entry name" value="HAD-SF_hydro_IA"/>
</dbReference>
<dbReference type="GO" id="GO:0016787">
    <property type="term" value="F:hydrolase activity"/>
    <property type="evidence" value="ECO:0007669"/>
    <property type="project" value="UniProtKB-KW"/>
</dbReference>
<dbReference type="InterPro" id="IPR023214">
    <property type="entry name" value="HAD_sf"/>
</dbReference>
<keyword evidence="2" id="KW-1185">Reference proteome</keyword>
<proteinExistence type="predicted"/>
<protein>
    <submittedName>
        <fullName evidence="1">HAD-IA family hydrolase</fullName>
    </submittedName>
</protein>
<organism evidence="1 2">
    <name type="scientific">Lacibacterium aquatile</name>
    <dbReference type="NCBI Taxonomy" id="1168082"/>
    <lineage>
        <taxon>Bacteria</taxon>
        <taxon>Pseudomonadati</taxon>
        <taxon>Pseudomonadota</taxon>
        <taxon>Alphaproteobacteria</taxon>
        <taxon>Rhodospirillales</taxon>
        <taxon>Rhodospirillaceae</taxon>
    </lineage>
</organism>
<dbReference type="NCBIfam" id="TIGR01549">
    <property type="entry name" value="HAD-SF-IA-v1"/>
    <property type="match status" value="1"/>
</dbReference>
<dbReference type="SFLD" id="SFLDG01135">
    <property type="entry name" value="C1.5.6:_HAD__Beta-PGM__Phospha"/>
    <property type="match status" value="1"/>
</dbReference>
<dbReference type="EMBL" id="JBHUIP010000012">
    <property type="protein sequence ID" value="MFD2263642.1"/>
    <property type="molecule type" value="Genomic_DNA"/>
</dbReference>
<reference evidence="2" key="1">
    <citation type="journal article" date="2019" name="Int. J. Syst. Evol. Microbiol.">
        <title>The Global Catalogue of Microorganisms (GCM) 10K type strain sequencing project: providing services to taxonomists for standard genome sequencing and annotation.</title>
        <authorList>
            <consortium name="The Broad Institute Genomics Platform"/>
            <consortium name="The Broad Institute Genome Sequencing Center for Infectious Disease"/>
            <person name="Wu L."/>
            <person name="Ma J."/>
        </authorList>
    </citation>
    <scope>NUCLEOTIDE SEQUENCE [LARGE SCALE GENOMIC DNA]</scope>
    <source>
        <strain evidence="2">CGMCC 1.19062</strain>
    </source>
</reference>
<dbReference type="Proteomes" id="UP001597295">
    <property type="component" value="Unassembled WGS sequence"/>
</dbReference>
<dbReference type="SUPFAM" id="SSF56784">
    <property type="entry name" value="HAD-like"/>
    <property type="match status" value="1"/>
</dbReference>
<dbReference type="SFLD" id="SFLDS00003">
    <property type="entry name" value="Haloacid_Dehalogenase"/>
    <property type="match status" value="1"/>
</dbReference>
<comment type="caution">
    <text evidence="1">The sequence shown here is derived from an EMBL/GenBank/DDBJ whole genome shotgun (WGS) entry which is preliminary data.</text>
</comment>
<keyword evidence="1" id="KW-0378">Hydrolase</keyword>
<dbReference type="RefSeq" id="WP_379876667.1">
    <property type="nucleotide sequence ID" value="NZ_JBHUIP010000012.1"/>
</dbReference>
<name>A0ABW5DRG3_9PROT</name>
<dbReference type="Gene3D" id="3.40.50.1000">
    <property type="entry name" value="HAD superfamily/HAD-like"/>
    <property type="match status" value="1"/>
</dbReference>
<evidence type="ECO:0000313" key="2">
    <source>
        <dbReference type="Proteomes" id="UP001597295"/>
    </source>
</evidence>
<sequence>MTVELVVFDVDGTLVDSQHMIVSCMTSAFTAGGHACPTDDAIRRIVGLPLEIGIAQLATHLSPIAVDALAEAYKGNFFKMRHQPGFNYALFPGTTEMLAELAKSEALLGIATGKTRRGLDALMDGFGWHGMFVTTQTGDIPPGKPAPDMLLRAIAEAGAEAANTLMIGDTTFDIEMAIAAKARPIGVPWGNHPAEELLAAGAELVLNDWRDLHALLGTTVTG</sequence>
<evidence type="ECO:0000313" key="1">
    <source>
        <dbReference type="EMBL" id="MFD2263642.1"/>
    </source>
</evidence>
<dbReference type="InterPro" id="IPR036412">
    <property type="entry name" value="HAD-like_sf"/>
</dbReference>
<dbReference type="Gene3D" id="1.10.150.240">
    <property type="entry name" value="Putative phosphatase, domain 2"/>
    <property type="match status" value="1"/>
</dbReference>
<dbReference type="InterPro" id="IPR023198">
    <property type="entry name" value="PGP-like_dom2"/>
</dbReference>
<dbReference type="InterPro" id="IPR050155">
    <property type="entry name" value="HAD-like_hydrolase_sf"/>
</dbReference>
<gene>
    <name evidence="1" type="ORF">ACFSM5_12150</name>
</gene>
<dbReference type="PANTHER" id="PTHR43434:SF24">
    <property type="entry name" value="HYDROLASE-RELATED"/>
    <property type="match status" value="1"/>
</dbReference>
<dbReference type="SFLD" id="SFLDG01129">
    <property type="entry name" value="C1.5:_HAD__Beta-PGM__Phosphata"/>
    <property type="match status" value="1"/>
</dbReference>
<dbReference type="PANTHER" id="PTHR43434">
    <property type="entry name" value="PHOSPHOGLYCOLATE PHOSPHATASE"/>
    <property type="match status" value="1"/>
</dbReference>
<accession>A0ABW5DRG3</accession>